<feature type="domain" description="BT-3987-like N-terminal" evidence="1">
    <location>
        <begin position="46"/>
        <end position="162"/>
    </location>
</feature>
<name>A0A6I4IRC1_9SPHI</name>
<dbReference type="InterPro" id="IPR013728">
    <property type="entry name" value="BT_3987-like_N"/>
</dbReference>
<organism evidence="2 3">
    <name type="scientific">Mucilaginibacter aquatilis</name>
    <dbReference type="NCBI Taxonomy" id="1517760"/>
    <lineage>
        <taxon>Bacteria</taxon>
        <taxon>Pseudomonadati</taxon>
        <taxon>Bacteroidota</taxon>
        <taxon>Sphingobacteriia</taxon>
        <taxon>Sphingobacteriales</taxon>
        <taxon>Sphingobacteriaceae</taxon>
        <taxon>Mucilaginibacter</taxon>
    </lineage>
</organism>
<dbReference type="PROSITE" id="PS51257">
    <property type="entry name" value="PROKAR_LIPOPROTEIN"/>
    <property type="match status" value="1"/>
</dbReference>
<keyword evidence="3" id="KW-1185">Reference proteome</keyword>
<comment type="caution">
    <text evidence="2">The sequence shown here is derived from an EMBL/GenBank/DDBJ whole genome shotgun (WGS) entry which is preliminary data.</text>
</comment>
<gene>
    <name evidence="2" type="ORF">GO816_15655</name>
</gene>
<dbReference type="OrthoDB" id="740324at2"/>
<protein>
    <submittedName>
        <fullName evidence="2">DUF1735 domain-containing protein</fullName>
    </submittedName>
</protein>
<evidence type="ECO:0000313" key="2">
    <source>
        <dbReference type="EMBL" id="MVN92574.1"/>
    </source>
</evidence>
<evidence type="ECO:0000259" key="1">
    <source>
        <dbReference type="Pfam" id="PF08522"/>
    </source>
</evidence>
<accession>A0A6I4IRC1</accession>
<reference evidence="2 3" key="1">
    <citation type="submission" date="2019-12" db="EMBL/GenBank/DDBJ databases">
        <title>Mucilaginibacter sp. HME9299 genome sequencing and assembly.</title>
        <authorList>
            <person name="Kang H."/>
            <person name="Kim H."/>
            <person name="Joh K."/>
        </authorList>
    </citation>
    <scope>NUCLEOTIDE SEQUENCE [LARGE SCALE GENOMIC DNA]</scope>
    <source>
        <strain evidence="2 3">HME9299</strain>
    </source>
</reference>
<proteinExistence type="predicted"/>
<dbReference type="Gene3D" id="2.60.40.1740">
    <property type="entry name" value="hypothetical protein (bacova_03559)"/>
    <property type="match status" value="1"/>
</dbReference>
<dbReference type="Pfam" id="PF08522">
    <property type="entry name" value="BT_3987-like_N"/>
    <property type="match status" value="1"/>
</dbReference>
<sequence>MKKFTKILTFAAIALSLTSCLKDKGYEDDKYGINVDEVESYKIINIPSTNTSLTVSNTYARTAANATLTIPVHLSAKDPAAEPINVSLAVDADETKITNYNNTLAAASRYTRMPAAGYTLNSGTATIASGSRDASTTVTIKPGSLSAGRYIIPLSITGTDKQGYTISGNQGYRLLLVIITN</sequence>
<dbReference type="Proteomes" id="UP000434850">
    <property type="component" value="Unassembled WGS sequence"/>
</dbReference>
<dbReference type="RefSeq" id="WP_157542882.1">
    <property type="nucleotide sequence ID" value="NZ_WQLA01000006.1"/>
</dbReference>
<evidence type="ECO:0000313" key="3">
    <source>
        <dbReference type="Proteomes" id="UP000434850"/>
    </source>
</evidence>
<dbReference type="EMBL" id="WQLA01000006">
    <property type="protein sequence ID" value="MVN92574.1"/>
    <property type="molecule type" value="Genomic_DNA"/>
</dbReference>
<dbReference type="AlphaFoldDB" id="A0A6I4IRC1"/>